<protein>
    <submittedName>
        <fullName evidence="1">Conserved hypothethical protein</fullName>
    </submittedName>
</protein>
<evidence type="ECO:0000313" key="1">
    <source>
        <dbReference type="EMBL" id="SIT47258.1"/>
    </source>
</evidence>
<keyword evidence="2" id="KW-1185">Reference proteome</keyword>
<evidence type="ECO:0000313" key="2">
    <source>
        <dbReference type="Proteomes" id="UP000187012"/>
    </source>
</evidence>
<dbReference type="STRING" id="1247936.BN2475_720016"/>
<dbReference type="EMBL" id="CYGX02000072">
    <property type="protein sequence ID" value="SIT47258.1"/>
    <property type="molecule type" value="Genomic_DNA"/>
</dbReference>
<proteinExistence type="predicted"/>
<reference evidence="1 2" key="1">
    <citation type="submission" date="2016-12" db="EMBL/GenBank/DDBJ databases">
        <authorList>
            <person name="Song W.-J."/>
            <person name="Kurnit D.M."/>
        </authorList>
    </citation>
    <scope>NUCLEOTIDE SEQUENCE [LARGE SCALE GENOMIC DNA]</scope>
    <source>
        <strain evidence="1 2">STM7296</strain>
    </source>
</reference>
<dbReference type="RefSeq" id="WP_162844501.1">
    <property type="nucleotide sequence ID" value="NZ_CYGX02000072.1"/>
</dbReference>
<dbReference type="InterPro" id="IPR023393">
    <property type="entry name" value="START-like_dom_sf"/>
</dbReference>
<sequence length="172" mass="19384">MNAIVWPEQFTPGITDNYVSNEVIVAGLSAADVWPCLNDTTLWPTYYSNARDIEFRDGSGPLLRAGARFRFTTFGFPVEAEVTEYEPPAHGKPARVAWHGWVEGTQATRLDVHHAWLFEDLPGERVRILTQETQNGRPAKELAQTKPNPMLNAHQEWIDGLRDTALARSKRA</sequence>
<accession>A0A1N7SIX0</accession>
<dbReference type="SUPFAM" id="SSF55961">
    <property type="entry name" value="Bet v1-like"/>
    <property type="match status" value="1"/>
</dbReference>
<dbReference type="Proteomes" id="UP000187012">
    <property type="component" value="Unassembled WGS sequence"/>
</dbReference>
<organism evidence="1 2">
    <name type="scientific">Paraburkholderia ribeironis</name>
    <dbReference type="NCBI Taxonomy" id="1247936"/>
    <lineage>
        <taxon>Bacteria</taxon>
        <taxon>Pseudomonadati</taxon>
        <taxon>Pseudomonadota</taxon>
        <taxon>Betaproteobacteria</taxon>
        <taxon>Burkholderiales</taxon>
        <taxon>Burkholderiaceae</taxon>
        <taxon>Paraburkholderia</taxon>
    </lineage>
</organism>
<name>A0A1N7SIX0_9BURK</name>
<dbReference type="AlphaFoldDB" id="A0A1N7SIX0"/>
<gene>
    <name evidence="1" type="ORF">BN2475_720016</name>
</gene>
<dbReference type="Gene3D" id="3.30.530.20">
    <property type="match status" value="1"/>
</dbReference>